<evidence type="ECO:0000313" key="4">
    <source>
        <dbReference type="EMBL" id="PAP97966.1"/>
    </source>
</evidence>
<reference evidence="5" key="1">
    <citation type="submission" date="2017-08" db="EMBL/GenBank/DDBJ databases">
        <title>Mesorhizobium wenxinae sp. nov., a novel rhizobial species isolated from root nodules of chickpea (Cicer arietinum L.).</title>
        <authorList>
            <person name="Zhang J."/>
        </authorList>
    </citation>
    <scope>NUCLEOTIDE SEQUENCE [LARGE SCALE GENOMIC DNA]</scope>
    <source>
        <strain evidence="5">USDA 3392</strain>
    </source>
</reference>
<dbReference type="PANTHER" id="PTHR16943:SF8">
    <property type="entry name" value="2-METHYLCITRATE DEHYDRATASE"/>
    <property type="match status" value="1"/>
</dbReference>
<comment type="caution">
    <text evidence="4">The sequence shown here is derived from an EMBL/GenBank/DDBJ whole genome shotgun (WGS) entry which is preliminary data.</text>
</comment>
<dbReference type="SUPFAM" id="SSF103378">
    <property type="entry name" value="2-methylcitrate dehydratase PrpD"/>
    <property type="match status" value="1"/>
</dbReference>
<organism evidence="4 5">
    <name type="scientific">Mesorhizobium mediterraneum</name>
    <dbReference type="NCBI Taxonomy" id="43617"/>
    <lineage>
        <taxon>Bacteria</taxon>
        <taxon>Pseudomonadati</taxon>
        <taxon>Pseudomonadota</taxon>
        <taxon>Alphaproteobacteria</taxon>
        <taxon>Hyphomicrobiales</taxon>
        <taxon>Phyllobacteriaceae</taxon>
        <taxon>Mesorhizobium</taxon>
    </lineage>
</organism>
<dbReference type="Pfam" id="PF19305">
    <property type="entry name" value="MmgE_PrpD_C"/>
    <property type="match status" value="1"/>
</dbReference>
<protein>
    <recommendedName>
        <fullName evidence="6">MmgE/PrpD family protein</fullName>
    </recommendedName>
</protein>
<dbReference type="InterPro" id="IPR005656">
    <property type="entry name" value="MmgE_PrpD"/>
</dbReference>
<dbReference type="Gene3D" id="3.30.1330.120">
    <property type="entry name" value="2-methylcitrate dehydratase PrpD"/>
    <property type="match status" value="1"/>
</dbReference>
<dbReference type="PANTHER" id="PTHR16943">
    <property type="entry name" value="2-METHYLCITRATE DEHYDRATASE-RELATED"/>
    <property type="match status" value="1"/>
</dbReference>
<evidence type="ECO:0000256" key="1">
    <source>
        <dbReference type="ARBA" id="ARBA00006174"/>
    </source>
</evidence>
<dbReference type="Gene3D" id="1.10.4100.10">
    <property type="entry name" value="2-methylcitrate dehydratase PrpD"/>
    <property type="match status" value="1"/>
</dbReference>
<dbReference type="EMBL" id="NPKI01000050">
    <property type="protein sequence ID" value="PAP97966.1"/>
    <property type="molecule type" value="Genomic_DNA"/>
</dbReference>
<dbReference type="AlphaFoldDB" id="A0AB36R0P5"/>
<proteinExistence type="inferred from homology"/>
<dbReference type="RefSeq" id="WP_095489442.1">
    <property type="nucleotide sequence ID" value="NZ_CP088151.1"/>
</dbReference>
<evidence type="ECO:0000259" key="2">
    <source>
        <dbReference type="Pfam" id="PF03972"/>
    </source>
</evidence>
<gene>
    <name evidence="4" type="ORF">CIT25_33705</name>
</gene>
<evidence type="ECO:0008006" key="6">
    <source>
        <dbReference type="Google" id="ProtNLM"/>
    </source>
</evidence>
<keyword evidence="5" id="KW-1185">Reference proteome</keyword>
<evidence type="ECO:0000259" key="3">
    <source>
        <dbReference type="Pfam" id="PF19305"/>
    </source>
</evidence>
<dbReference type="Pfam" id="PF03972">
    <property type="entry name" value="MmgE_PrpD_N"/>
    <property type="match status" value="1"/>
</dbReference>
<dbReference type="InterPro" id="IPR042183">
    <property type="entry name" value="MmgE/PrpD_sf_1"/>
</dbReference>
<feature type="domain" description="MmgE/PrpD C-terminal" evidence="3">
    <location>
        <begin position="268"/>
        <end position="429"/>
    </location>
</feature>
<sequence>MDLTAQLIRHVIETQKETIPKESIERAKLSILDTLASAIGGSDDQIAHFARRLGSLSGGKAECTVWVSGEKLPACLAVLVNATTARAIDFDDTYELCINGCHASAYNVPPALALAERDPSITGSELLIALATAMDLHMRLARSVTSHSLKTGRDNIVAVWGTTAVSTKLLRLDEEKTRNAFGIAYAHAAGEVQMYEEGAHTVALQQGLRARSGVESALSAMVGFNGPREPFFGKYGFYRAFEPSYDVDLLMEKLGEDYVNTEISFKAWPACRAMHPGIDGLKQLRDKHGFKGEDIVSLELGVNRLVAESYVVQPRDQKWNPKDPVVARFSLPYVISVAAQHGRVGINDFRPEAFEDPAVRRIMAVTKIEVDPEIDRTHGLHQNSPTAVTVKLRGGAEHFIRIDKPFGHPDNPASLADGMRKLKACAETSMLPFSDTQLESIGEFVEDLDRRPTLAPLFELLVGGK</sequence>
<feature type="domain" description="MmgE/PrpD N-terminal" evidence="2">
    <location>
        <begin position="6"/>
        <end position="247"/>
    </location>
</feature>
<dbReference type="InterPro" id="IPR045336">
    <property type="entry name" value="MmgE_PrpD_N"/>
</dbReference>
<name>A0AB36R0P5_9HYPH</name>
<comment type="similarity">
    <text evidence="1">Belongs to the PrpD family.</text>
</comment>
<dbReference type="InterPro" id="IPR036148">
    <property type="entry name" value="MmgE/PrpD_sf"/>
</dbReference>
<dbReference type="InterPro" id="IPR045337">
    <property type="entry name" value="MmgE_PrpD_C"/>
</dbReference>
<dbReference type="InterPro" id="IPR042188">
    <property type="entry name" value="MmgE/PrpD_sf_2"/>
</dbReference>
<dbReference type="GO" id="GO:0016829">
    <property type="term" value="F:lyase activity"/>
    <property type="evidence" value="ECO:0007669"/>
    <property type="project" value="InterPro"/>
</dbReference>
<dbReference type="Proteomes" id="UP000216215">
    <property type="component" value="Unassembled WGS sequence"/>
</dbReference>
<evidence type="ECO:0000313" key="5">
    <source>
        <dbReference type="Proteomes" id="UP000216215"/>
    </source>
</evidence>
<accession>A0AB36R0P5</accession>